<organism evidence="6 7">
    <name type="scientific">Ophiocordyceps unilateralis</name>
    <name type="common">Zombie-ant fungus</name>
    <name type="synonym">Torrubia unilateralis</name>
    <dbReference type="NCBI Taxonomy" id="268505"/>
    <lineage>
        <taxon>Eukaryota</taxon>
        <taxon>Fungi</taxon>
        <taxon>Dikarya</taxon>
        <taxon>Ascomycota</taxon>
        <taxon>Pezizomycotina</taxon>
        <taxon>Sordariomycetes</taxon>
        <taxon>Hypocreomycetidae</taxon>
        <taxon>Hypocreales</taxon>
        <taxon>Ophiocordycipitaceae</taxon>
        <taxon>Ophiocordyceps</taxon>
    </lineage>
</organism>
<keyword evidence="2" id="KW-0677">Repeat</keyword>
<dbReference type="EMBL" id="LAZP02000425">
    <property type="protein sequence ID" value="PFH57313.1"/>
    <property type="molecule type" value="Genomic_DNA"/>
</dbReference>
<accession>A0A2A9P8U3</accession>
<gene>
    <name evidence="6" type="ORF">XA68_15226</name>
</gene>
<keyword evidence="7" id="KW-1185">Reference proteome</keyword>
<dbReference type="AlphaFoldDB" id="A0A2A9P8U3"/>
<dbReference type="Gene3D" id="2.120.10.80">
    <property type="entry name" value="Kelch-type beta propeller"/>
    <property type="match status" value="1"/>
</dbReference>
<name>A0A2A9P8U3_OPHUN</name>
<reference evidence="6 7" key="2">
    <citation type="journal article" date="2017" name="Sci. Rep.">
        <title>Ant-infecting Ophiocordyceps genomes reveal a high diversity of potential behavioral manipulation genes and a possible major role for enterotoxins.</title>
        <authorList>
            <person name="de Bekker C."/>
            <person name="Ohm R.A."/>
            <person name="Evans H.C."/>
            <person name="Brachmann A."/>
            <person name="Hughes D.P."/>
        </authorList>
    </citation>
    <scope>NUCLEOTIDE SEQUENCE [LARGE SCALE GENOMIC DNA]</scope>
    <source>
        <strain evidence="6 7">SC16a</strain>
    </source>
</reference>
<feature type="compositionally biased region" description="Low complexity" evidence="3">
    <location>
        <begin position="656"/>
        <end position="672"/>
    </location>
</feature>
<dbReference type="STRING" id="268505.A0A2A9P8U3"/>
<feature type="transmembrane region" description="Helical" evidence="4">
    <location>
        <begin position="527"/>
        <end position="547"/>
    </location>
</feature>
<keyword evidence="4" id="KW-1133">Transmembrane helix</keyword>
<keyword evidence="4" id="KW-0472">Membrane</keyword>
<feature type="compositionally biased region" description="Polar residues" evidence="3">
    <location>
        <begin position="582"/>
        <end position="591"/>
    </location>
</feature>
<keyword evidence="4" id="KW-0812">Transmembrane</keyword>
<protein>
    <submittedName>
        <fullName evidence="6">Uncharacterized protein</fullName>
    </submittedName>
</protein>
<evidence type="ECO:0000256" key="4">
    <source>
        <dbReference type="SAM" id="Phobius"/>
    </source>
</evidence>
<keyword evidence="1" id="KW-0880">Kelch repeat</keyword>
<dbReference type="Proteomes" id="UP000037136">
    <property type="component" value="Unassembled WGS sequence"/>
</dbReference>
<feature type="region of interest" description="Disordered" evidence="3">
    <location>
        <begin position="582"/>
        <end position="614"/>
    </location>
</feature>
<evidence type="ECO:0000256" key="5">
    <source>
        <dbReference type="SAM" id="SignalP"/>
    </source>
</evidence>
<feature type="region of interest" description="Disordered" evidence="3">
    <location>
        <begin position="650"/>
        <end position="760"/>
    </location>
</feature>
<comment type="caution">
    <text evidence="6">The sequence shown here is derived from an EMBL/GenBank/DDBJ whole genome shotgun (WGS) entry which is preliminary data.</text>
</comment>
<dbReference type="OrthoDB" id="10251809at2759"/>
<feature type="compositionally biased region" description="Polar residues" evidence="3">
    <location>
        <begin position="673"/>
        <end position="683"/>
    </location>
</feature>
<feature type="signal peptide" evidence="5">
    <location>
        <begin position="1"/>
        <end position="22"/>
    </location>
</feature>
<dbReference type="InterPro" id="IPR011043">
    <property type="entry name" value="Gal_Oxase/kelch_b-propeller"/>
</dbReference>
<feature type="chain" id="PRO_5012631670" evidence="5">
    <location>
        <begin position="23"/>
        <end position="760"/>
    </location>
</feature>
<evidence type="ECO:0000313" key="7">
    <source>
        <dbReference type="Proteomes" id="UP000037136"/>
    </source>
</evidence>
<proteinExistence type="predicted"/>
<dbReference type="PANTHER" id="PTHR46228:SF2">
    <property type="entry name" value="KELCH REPEAT PROTEIN (AFU_ORTHOLOGUE AFUA_4G14350)"/>
    <property type="match status" value="1"/>
</dbReference>
<evidence type="ECO:0000256" key="3">
    <source>
        <dbReference type="SAM" id="MobiDB-lite"/>
    </source>
</evidence>
<dbReference type="SUPFAM" id="SSF50965">
    <property type="entry name" value="Galactose oxidase, central domain"/>
    <property type="match status" value="1"/>
</dbReference>
<evidence type="ECO:0000313" key="6">
    <source>
        <dbReference type="EMBL" id="PFH57313.1"/>
    </source>
</evidence>
<evidence type="ECO:0000256" key="2">
    <source>
        <dbReference type="ARBA" id="ARBA00022737"/>
    </source>
</evidence>
<feature type="compositionally biased region" description="Basic and acidic residues" evidence="3">
    <location>
        <begin position="748"/>
        <end position="760"/>
    </location>
</feature>
<keyword evidence="5" id="KW-0732">Signal</keyword>
<evidence type="ECO:0000256" key="1">
    <source>
        <dbReference type="ARBA" id="ARBA00022441"/>
    </source>
</evidence>
<dbReference type="PANTHER" id="PTHR46228">
    <property type="entry name" value="KELCH DOMAIN-CONTAINING PROTEIN"/>
    <property type="match status" value="1"/>
</dbReference>
<reference evidence="6 7" key="1">
    <citation type="journal article" date="2015" name="BMC Genomics">
        <title>Gene expression during zombie ant biting behavior reflects the complexity underlying fungal parasitic behavioral manipulation.</title>
        <authorList>
            <person name="de Bekker C."/>
            <person name="Ohm R.A."/>
            <person name="Loreto R.G."/>
            <person name="Sebastian A."/>
            <person name="Albert I."/>
            <person name="Merrow M."/>
            <person name="Brachmann A."/>
            <person name="Hughes D.P."/>
        </authorList>
    </citation>
    <scope>NUCLEOTIDE SEQUENCE [LARGE SCALE GENOMIC DNA]</scope>
    <source>
        <strain evidence="6 7">SC16a</strain>
    </source>
</reference>
<sequence>MRPHRRSLLLSLVVSQAGRTVAQFNNWQDHQINTTICYWKQPRAALIRDTVYLDGGDIWWSPGLDSGSVAAPSNQGNFQGIILTYNLSDPFTPITNTTGLLLKRPLFKARGGRANGISSEPNAVDGAILANDAEFFLYGGALLRNDVLYRQPAADAVLEYQAFKYGLDKPLLQEGFREARLDEGVTRYLAYGGAASAPSENKAWYFSGLTSPSRGPIFSNPSINGSTRAMNISNTLITVDMTTQLREKWSNATLPPSVKGRSNAEVVWVPVGKQGILVVLGGVTYPEWASAIHKSEDEAASTRESPAFMRLIDIYDVASGRWYQQPTTAGPGARARGCAVVAPASDYSSFNIYYYGGFDGIHPRSRFYDDVWVLSLPSFTWTQISTGTEIHARAGHRCFLPYPDQMMVFGGYAAEAGDLPSCLDKGPVVVFNISSGEWMNSYDPSRYDPYGVHEEVLATIGGEASGGATVTAPRTSGWATPELGRVFAEKYDRGKIKTYWPYQTNAMTGRVELPSTPQDGNDSHKRIIIPAVLVPLVVLAGVAILAWRCWVRRRRSQGSSSGDSEEAAVRIRSWVRGQATSKSLTMTSSGAVSPEPDMASAYPLSPDGVTPSTHHEMADTQVAELADTSPPLELHDTGLTPLEVIQKHTSFGPNKLRSPSDPSRSSLSGPGDNNSFVSQTSGAAHSGLLDSPLLGCNPPLDLSPRPKPASDSRRSLPAMMEEPIQGSVSRPVEGDSSTGGTVPVKKSVFRENVGDDVSPK</sequence>
<dbReference type="InterPro" id="IPR015915">
    <property type="entry name" value="Kelch-typ_b-propeller"/>
</dbReference>